<dbReference type="PANTHER" id="PTHR30188">
    <property type="entry name" value="ABC TRANSPORTER PERMEASE PROTEIN-RELATED"/>
    <property type="match status" value="1"/>
</dbReference>
<feature type="transmembrane region" description="Helical" evidence="1">
    <location>
        <begin position="102"/>
        <end position="126"/>
    </location>
</feature>
<keyword evidence="1" id="KW-1133">Transmembrane helix</keyword>
<name>A0A5C8PDC6_9HYPH</name>
<keyword evidence="1" id="KW-0472">Membrane</keyword>
<dbReference type="InterPro" id="IPR030802">
    <property type="entry name" value="Permease_MalE"/>
</dbReference>
<dbReference type="EMBL" id="VDUZ01000041">
    <property type="protein sequence ID" value="TXL71598.1"/>
    <property type="molecule type" value="Genomic_DNA"/>
</dbReference>
<comment type="caution">
    <text evidence="2">The sequence shown here is derived from an EMBL/GenBank/DDBJ whole genome shotgun (WGS) entry which is preliminary data.</text>
</comment>
<keyword evidence="1" id="KW-0812">Transmembrane</keyword>
<dbReference type="AlphaFoldDB" id="A0A5C8PDC6"/>
<sequence>MTVRGVHALPPRRPLRRLFAAVGDTTLGGLRGAATFAALAATVVLAGLRRSTWRPLVRLELRRVLHGVTVRALGTTIVASVLLGFALVTQAAYWLAATGQTGLIGTIIVLVLVREIAPILVGLIVLGRSGTATLIELGEARPKGWLRLMEMQGLDPVACLIMPRALGFAVGAFCLATILITSTLLAGYLVAHAIGLVAYSLWDFAGVVLQAMGPRDFVLPPLKCLAIGFFVGLVCCAIGLARREEGDDLQRVVPRGFVRSAIAILLVNGLFDLAL</sequence>
<feature type="transmembrane region" description="Helical" evidence="1">
    <location>
        <begin position="157"/>
        <end position="180"/>
    </location>
</feature>
<gene>
    <name evidence="2" type="ORF">FHP25_29100</name>
</gene>
<dbReference type="Pfam" id="PF02405">
    <property type="entry name" value="MlaE"/>
    <property type="match status" value="1"/>
</dbReference>
<keyword evidence="3" id="KW-1185">Reference proteome</keyword>
<dbReference type="Proteomes" id="UP000321638">
    <property type="component" value="Unassembled WGS sequence"/>
</dbReference>
<reference evidence="2 3" key="1">
    <citation type="submission" date="2019-06" db="EMBL/GenBank/DDBJ databases">
        <title>New taxonomy in bacterial strain CC-CFT640, isolated from vineyard.</title>
        <authorList>
            <person name="Lin S.-Y."/>
            <person name="Tsai C.-F."/>
            <person name="Young C.-C."/>
        </authorList>
    </citation>
    <scope>NUCLEOTIDE SEQUENCE [LARGE SCALE GENOMIC DNA]</scope>
    <source>
        <strain evidence="2 3">CC-CFT640</strain>
    </source>
</reference>
<feature type="transmembrane region" description="Helical" evidence="1">
    <location>
        <begin position="256"/>
        <end position="274"/>
    </location>
</feature>
<feature type="transmembrane region" description="Helical" evidence="1">
    <location>
        <begin position="221"/>
        <end position="241"/>
    </location>
</feature>
<accession>A0A5C8PDC6</accession>
<evidence type="ECO:0000313" key="2">
    <source>
        <dbReference type="EMBL" id="TXL71598.1"/>
    </source>
</evidence>
<dbReference type="GO" id="GO:0005548">
    <property type="term" value="F:phospholipid transporter activity"/>
    <property type="evidence" value="ECO:0007669"/>
    <property type="project" value="TreeGrafter"/>
</dbReference>
<feature type="transmembrane region" description="Helical" evidence="1">
    <location>
        <begin position="28"/>
        <end position="48"/>
    </location>
</feature>
<protein>
    <submittedName>
        <fullName evidence="2">ABC transporter permease</fullName>
    </submittedName>
</protein>
<dbReference type="GO" id="GO:0043190">
    <property type="term" value="C:ATP-binding cassette (ABC) transporter complex"/>
    <property type="evidence" value="ECO:0007669"/>
    <property type="project" value="InterPro"/>
</dbReference>
<dbReference type="OrthoDB" id="5511876at2"/>
<dbReference type="PANTHER" id="PTHR30188:SF4">
    <property type="entry name" value="PROTEIN TRIGALACTOSYLDIACYLGLYCEROL 1, CHLOROPLASTIC"/>
    <property type="match status" value="1"/>
</dbReference>
<organism evidence="2 3">
    <name type="scientific">Vineibacter terrae</name>
    <dbReference type="NCBI Taxonomy" id="2586908"/>
    <lineage>
        <taxon>Bacteria</taxon>
        <taxon>Pseudomonadati</taxon>
        <taxon>Pseudomonadota</taxon>
        <taxon>Alphaproteobacteria</taxon>
        <taxon>Hyphomicrobiales</taxon>
        <taxon>Vineibacter</taxon>
    </lineage>
</organism>
<proteinExistence type="predicted"/>
<evidence type="ECO:0000256" key="1">
    <source>
        <dbReference type="SAM" id="Phobius"/>
    </source>
</evidence>
<evidence type="ECO:0000313" key="3">
    <source>
        <dbReference type="Proteomes" id="UP000321638"/>
    </source>
</evidence>
<feature type="transmembrane region" description="Helical" evidence="1">
    <location>
        <begin position="68"/>
        <end position="96"/>
    </location>
</feature>